<feature type="transmembrane region" description="Helical" evidence="7">
    <location>
        <begin position="100"/>
        <end position="123"/>
    </location>
</feature>
<proteinExistence type="inferred from homology"/>
<keyword evidence="3" id="KW-1003">Cell membrane</keyword>
<evidence type="ECO:0000313" key="9">
    <source>
        <dbReference type="EMBL" id="ACO04361.1"/>
    </source>
</evidence>
<keyword evidence="6 7" id="KW-0472">Membrane</keyword>
<organism evidence="9 10">
    <name type="scientific">Persephonella marina (strain DSM 14350 / EX-H1)</name>
    <dbReference type="NCBI Taxonomy" id="123214"/>
    <lineage>
        <taxon>Bacteria</taxon>
        <taxon>Pseudomonadati</taxon>
        <taxon>Aquificota</taxon>
        <taxon>Aquificia</taxon>
        <taxon>Aquificales</taxon>
        <taxon>Hydrogenothermaceae</taxon>
        <taxon>Persephonella</taxon>
    </lineage>
</organism>
<dbReference type="CDD" id="cd06261">
    <property type="entry name" value="TM_PBP2"/>
    <property type="match status" value="1"/>
</dbReference>
<evidence type="ECO:0000256" key="5">
    <source>
        <dbReference type="ARBA" id="ARBA00022989"/>
    </source>
</evidence>
<evidence type="ECO:0000313" key="10">
    <source>
        <dbReference type="Proteomes" id="UP000001366"/>
    </source>
</evidence>
<feature type="transmembrane region" description="Helical" evidence="7">
    <location>
        <begin position="12"/>
        <end position="30"/>
    </location>
</feature>
<dbReference type="PANTHER" id="PTHR30465:SF0">
    <property type="entry name" value="OLIGOPEPTIDE TRANSPORT SYSTEM PERMEASE PROTEIN APPB"/>
    <property type="match status" value="1"/>
</dbReference>
<dbReference type="RefSeq" id="WP_012676599.1">
    <property type="nucleotide sequence ID" value="NC_012440.1"/>
</dbReference>
<dbReference type="AlphaFoldDB" id="C0QQ79"/>
<dbReference type="InterPro" id="IPR035906">
    <property type="entry name" value="MetI-like_sf"/>
</dbReference>
<feature type="transmembrane region" description="Helical" evidence="7">
    <location>
        <begin position="246"/>
        <end position="268"/>
    </location>
</feature>
<sequence>MFQYIIKRLIQMIPLVIGITFISFLIIQMAPGSYLDQLKMNPQISKETLKELERAYGLDQPLLVQYFKWLINALKFDLGYSFSYHVPVLELIKERIGNTLFLSITSGLLAWILAVPLGIWAALNPNRWIDKFIQLFSFTFMSIPNFFLAFLMLFVAVKTGIFPTGGATSPDYDQMSLWGKILDRLWHVSLPAFVLGIGSLAGLVRLVRSAMIEAMQSEYVMFARAKGLPERDVIFKHALRNALNPFITLLGFEIASLLSGAALVEIIVNWPGMGMLMLDAVLSQDLYLVMGGLYIGAIMLIIGNLIADILLAKVDPRVRQREIEGVLK</sequence>
<name>C0QQ79_PERMH</name>
<feature type="transmembrane region" description="Helical" evidence="7">
    <location>
        <begin position="185"/>
        <end position="207"/>
    </location>
</feature>
<dbReference type="InterPro" id="IPR045621">
    <property type="entry name" value="BPD_transp_1_N"/>
</dbReference>
<dbReference type="OrthoDB" id="9773221at2"/>
<dbReference type="GO" id="GO:0055085">
    <property type="term" value="P:transmembrane transport"/>
    <property type="evidence" value="ECO:0007669"/>
    <property type="project" value="InterPro"/>
</dbReference>
<dbReference type="SUPFAM" id="SSF161098">
    <property type="entry name" value="MetI-like"/>
    <property type="match status" value="1"/>
</dbReference>
<comment type="subcellular location">
    <subcellularLocation>
        <location evidence="1 7">Cell membrane</location>
        <topology evidence="1 7">Multi-pass membrane protein</topology>
    </subcellularLocation>
</comment>
<evidence type="ECO:0000256" key="4">
    <source>
        <dbReference type="ARBA" id="ARBA00022692"/>
    </source>
</evidence>
<dbReference type="eggNOG" id="COG0601">
    <property type="taxonomic scope" value="Bacteria"/>
</dbReference>
<gene>
    <name evidence="9" type="ordered locus">PERMA_1039</name>
</gene>
<reference evidence="9 10" key="1">
    <citation type="journal article" date="2009" name="J. Bacteriol.">
        <title>Complete and draft genome sequences of six members of the Aquificales.</title>
        <authorList>
            <person name="Reysenbach A.L."/>
            <person name="Hamamura N."/>
            <person name="Podar M."/>
            <person name="Griffiths E."/>
            <person name="Ferreira S."/>
            <person name="Hochstein R."/>
            <person name="Heidelberg J."/>
            <person name="Johnson J."/>
            <person name="Mead D."/>
            <person name="Pohorille A."/>
            <person name="Sarmiento M."/>
            <person name="Schweighofer K."/>
            <person name="Seshadri R."/>
            <person name="Voytek M.A."/>
        </authorList>
    </citation>
    <scope>NUCLEOTIDE SEQUENCE [LARGE SCALE GENOMIC DNA]</scope>
    <source>
        <strain evidence="10">DSM 14350 / EX-H1</strain>
    </source>
</reference>
<dbReference type="PANTHER" id="PTHR30465">
    <property type="entry name" value="INNER MEMBRANE ABC TRANSPORTER"/>
    <property type="match status" value="1"/>
</dbReference>
<dbReference type="Pfam" id="PF00528">
    <property type="entry name" value="BPD_transp_1"/>
    <property type="match status" value="1"/>
</dbReference>
<dbReference type="Pfam" id="PF19300">
    <property type="entry name" value="BPD_transp_1_N"/>
    <property type="match status" value="1"/>
</dbReference>
<comment type="similarity">
    <text evidence="7">Belongs to the binding-protein-dependent transport system permease family.</text>
</comment>
<evidence type="ECO:0000256" key="3">
    <source>
        <dbReference type="ARBA" id="ARBA00022475"/>
    </source>
</evidence>
<evidence type="ECO:0000256" key="1">
    <source>
        <dbReference type="ARBA" id="ARBA00004651"/>
    </source>
</evidence>
<dbReference type="STRING" id="123214.PERMA_1039"/>
<feature type="domain" description="ABC transmembrane type-1" evidence="8">
    <location>
        <begin position="96"/>
        <end position="311"/>
    </location>
</feature>
<keyword evidence="10" id="KW-1185">Reference proteome</keyword>
<dbReference type="HOGENOM" id="CLU_036879_1_1_0"/>
<accession>C0QQ79</accession>
<dbReference type="Proteomes" id="UP000001366">
    <property type="component" value="Chromosome"/>
</dbReference>
<feature type="transmembrane region" description="Helical" evidence="7">
    <location>
        <begin position="135"/>
        <end position="157"/>
    </location>
</feature>
<keyword evidence="5 7" id="KW-1133">Transmembrane helix</keyword>
<evidence type="ECO:0000256" key="6">
    <source>
        <dbReference type="ARBA" id="ARBA00023136"/>
    </source>
</evidence>
<keyword evidence="2 7" id="KW-0813">Transport</keyword>
<dbReference type="GO" id="GO:0005886">
    <property type="term" value="C:plasma membrane"/>
    <property type="evidence" value="ECO:0007669"/>
    <property type="project" value="UniProtKB-SubCell"/>
</dbReference>
<dbReference type="InterPro" id="IPR000515">
    <property type="entry name" value="MetI-like"/>
</dbReference>
<feature type="transmembrane region" description="Helical" evidence="7">
    <location>
        <begin position="288"/>
        <end position="311"/>
    </location>
</feature>
<dbReference type="EMBL" id="CP001230">
    <property type="protein sequence ID" value="ACO04361.1"/>
    <property type="molecule type" value="Genomic_DNA"/>
</dbReference>
<protein>
    <submittedName>
        <fullName evidence="9">Oligopeptide transport system permease protein AppB</fullName>
    </submittedName>
</protein>
<dbReference type="Gene3D" id="1.10.3720.10">
    <property type="entry name" value="MetI-like"/>
    <property type="match status" value="1"/>
</dbReference>
<evidence type="ECO:0000256" key="7">
    <source>
        <dbReference type="RuleBase" id="RU363032"/>
    </source>
</evidence>
<keyword evidence="4 7" id="KW-0812">Transmembrane</keyword>
<dbReference type="KEGG" id="pmx:PERMA_1039"/>
<dbReference type="PROSITE" id="PS50928">
    <property type="entry name" value="ABC_TM1"/>
    <property type="match status" value="1"/>
</dbReference>
<evidence type="ECO:0000256" key="2">
    <source>
        <dbReference type="ARBA" id="ARBA00022448"/>
    </source>
</evidence>
<dbReference type="PaxDb" id="123214-PERMA_1039"/>
<evidence type="ECO:0000259" key="8">
    <source>
        <dbReference type="PROSITE" id="PS50928"/>
    </source>
</evidence>